<dbReference type="AlphaFoldDB" id="A0AAW0DTW2"/>
<dbReference type="EMBL" id="JAYKXP010000008">
    <property type="protein sequence ID" value="KAK7054685.1"/>
    <property type="molecule type" value="Genomic_DNA"/>
</dbReference>
<evidence type="ECO:0000313" key="8">
    <source>
        <dbReference type="Proteomes" id="UP001383192"/>
    </source>
</evidence>
<evidence type="ECO:0000256" key="3">
    <source>
        <dbReference type="ARBA" id="ARBA00022989"/>
    </source>
</evidence>
<dbReference type="Proteomes" id="UP001383192">
    <property type="component" value="Unassembled WGS sequence"/>
</dbReference>
<keyword evidence="2 5" id="KW-0812">Transmembrane</keyword>
<evidence type="ECO:0000256" key="5">
    <source>
        <dbReference type="SAM" id="Phobius"/>
    </source>
</evidence>
<dbReference type="InterPro" id="IPR050524">
    <property type="entry name" value="APC_YAT"/>
</dbReference>
<evidence type="ECO:0000313" key="7">
    <source>
        <dbReference type="EMBL" id="KAK7054685.1"/>
    </source>
</evidence>
<reference evidence="7 8" key="1">
    <citation type="submission" date="2024-01" db="EMBL/GenBank/DDBJ databases">
        <title>A draft genome for a cacao thread blight-causing isolate of Paramarasmius palmivorus.</title>
        <authorList>
            <person name="Baruah I.K."/>
            <person name="Bukari Y."/>
            <person name="Amoako-Attah I."/>
            <person name="Meinhardt L.W."/>
            <person name="Bailey B.A."/>
            <person name="Cohen S.P."/>
        </authorList>
    </citation>
    <scope>NUCLEOTIDE SEQUENCE [LARGE SCALE GENOMIC DNA]</scope>
    <source>
        <strain evidence="7 8">GH-12</strain>
    </source>
</reference>
<feature type="transmembrane region" description="Helical" evidence="5">
    <location>
        <begin position="30"/>
        <end position="47"/>
    </location>
</feature>
<keyword evidence="3 5" id="KW-1133">Transmembrane helix</keyword>
<feature type="transmembrane region" description="Helical" evidence="5">
    <location>
        <begin position="67"/>
        <end position="86"/>
    </location>
</feature>
<dbReference type="PANTHER" id="PTHR43341:SF15">
    <property type="entry name" value="GENERAL AMINO ACID PERMEASE AGP2"/>
    <property type="match status" value="1"/>
</dbReference>
<name>A0AAW0DTW2_9AGAR</name>
<evidence type="ECO:0000256" key="1">
    <source>
        <dbReference type="ARBA" id="ARBA00004141"/>
    </source>
</evidence>
<feature type="transmembrane region" description="Helical" evidence="5">
    <location>
        <begin position="98"/>
        <end position="117"/>
    </location>
</feature>
<keyword evidence="8" id="KW-1185">Reference proteome</keyword>
<dbReference type="GO" id="GO:0016020">
    <property type="term" value="C:membrane"/>
    <property type="evidence" value="ECO:0007669"/>
    <property type="project" value="UniProtKB-SubCell"/>
</dbReference>
<protein>
    <submittedName>
        <fullName evidence="7">General amino acid permease agp2</fullName>
    </submittedName>
</protein>
<comment type="subcellular location">
    <subcellularLocation>
        <location evidence="1">Membrane</location>
        <topology evidence="1">Multi-pass membrane protein</topology>
    </subcellularLocation>
</comment>
<accession>A0AAW0DTW2</accession>
<proteinExistence type="predicted"/>
<feature type="domain" description="Amino acid permease/ SLC12A" evidence="6">
    <location>
        <begin position="22"/>
        <end position="124"/>
    </location>
</feature>
<gene>
    <name evidence="7" type="primary">AGP2_2</name>
    <name evidence="7" type="ORF">VNI00_003148</name>
</gene>
<keyword evidence="4 5" id="KW-0472">Membrane</keyword>
<organism evidence="7 8">
    <name type="scientific">Paramarasmius palmivorus</name>
    <dbReference type="NCBI Taxonomy" id="297713"/>
    <lineage>
        <taxon>Eukaryota</taxon>
        <taxon>Fungi</taxon>
        <taxon>Dikarya</taxon>
        <taxon>Basidiomycota</taxon>
        <taxon>Agaricomycotina</taxon>
        <taxon>Agaricomycetes</taxon>
        <taxon>Agaricomycetidae</taxon>
        <taxon>Agaricales</taxon>
        <taxon>Marasmiineae</taxon>
        <taxon>Marasmiaceae</taxon>
        <taxon>Paramarasmius</taxon>
    </lineage>
</organism>
<dbReference type="GO" id="GO:0015171">
    <property type="term" value="F:amino acid transmembrane transporter activity"/>
    <property type="evidence" value="ECO:0007669"/>
    <property type="project" value="TreeGrafter"/>
</dbReference>
<dbReference type="PANTHER" id="PTHR43341">
    <property type="entry name" value="AMINO ACID PERMEASE"/>
    <property type="match status" value="1"/>
</dbReference>
<evidence type="ECO:0000256" key="4">
    <source>
        <dbReference type="ARBA" id="ARBA00023136"/>
    </source>
</evidence>
<evidence type="ECO:0000256" key="2">
    <source>
        <dbReference type="ARBA" id="ARBA00022692"/>
    </source>
</evidence>
<comment type="caution">
    <text evidence="7">The sequence shown here is derived from an EMBL/GenBank/DDBJ whole genome shotgun (WGS) entry which is preliminary data.</text>
</comment>
<dbReference type="InterPro" id="IPR004841">
    <property type="entry name" value="AA-permease/SLC12A_dom"/>
</dbReference>
<dbReference type="Pfam" id="PF00324">
    <property type="entry name" value="AA_permease"/>
    <property type="match status" value="1"/>
</dbReference>
<evidence type="ECO:0000259" key="6">
    <source>
        <dbReference type="Pfam" id="PF00324"/>
    </source>
</evidence>
<sequence>MSVAIASLGIKQHLRRYCNGSFNLVTASQVLNWAVMAFTYIRFYYALKAQGISRDTLPYKGFWQPFCGYYALTGSLIVVLIGGYTVFLDGNWDVPNFLFSYTMVGVVPALFVGWKVYHRTQWRKLEEIDFFERERAIVDRYEEQYVEEVPRTRLGRFWSFIFPS</sequence>